<protein>
    <submittedName>
        <fullName evidence="1">Uncharacterized protein</fullName>
    </submittedName>
</protein>
<reference evidence="1" key="1">
    <citation type="submission" date="2018-05" db="EMBL/GenBank/DDBJ databases">
        <authorList>
            <person name="Lanie J.A."/>
            <person name="Ng W.-L."/>
            <person name="Kazmierczak K.M."/>
            <person name="Andrzejewski T.M."/>
            <person name="Davidsen T.M."/>
            <person name="Wayne K.J."/>
            <person name="Tettelin H."/>
            <person name="Glass J.I."/>
            <person name="Rusch D."/>
            <person name="Podicherti R."/>
            <person name="Tsui H.-C.T."/>
            <person name="Winkler M.E."/>
        </authorList>
    </citation>
    <scope>NUCLEOTIDE SEQUENCE</scope>
</reference>
<dbReference type="EMBL" id="UINC01012041">
    <property type="protein sequence ID" value="SVA52813.1"/>
    <property type="molecule type" value="Genomic_DNA"/>
</dbReference>
<dbReference type="AlphaFoldDB" id="A0A381WLP5"/>
<gene>
    <name evidence="1" type="ORF">METZ01_LOCUS105667</name>
</gene>
<sequence length="30" mass="3640">MKILNLNLSIIVQMVQHLLKWWFQSNKGEQ</sequence>
<proteinExistence type="predicted"/>
<accession>A0A381WLP5</accession>
<name>A0A381WLP5_9ZZZZ</name>
<evidence type="ECO:0000313" key="1">
    <source>
        <dbReference type="EMBL" id="SVA52813.1"/>
    </source>
</evidence>
<organism evidence="1">
    <name type="scientific">marine metagenome</name>
    <dbReference type="NCBI Taxonomy" id="408172"/>
    <lineage>
        <taxon>unclassified sequences</taxon>
        <taxon>metagenomes</taxon>
        <taxon>ecological metagenomes</taxon>
    </lineage>
</organism>